<evidence type="ECO:0000256" key="5">
    <source>
        <dbReference type="ARBA" id="ARBA00023015"/>
    </source>
</evidence>
<keyword evidence="6" id="KW-0238">DNA-binding</keyword>
<reference evidence="12 13" key="1">
    <citation type="journal article" date="2023" name="Hortic Res">
        <title>Pangenome of water caltrop reveals structural variations and asymmetric subgenome divergence after allopolyploidization.</title>
        <authorList>
            <person name="Zhang X."/>
            <person name="Chen Y."/>
            <person name="Wang L."/>
            <person name="Yuan Y."/>
            <person name="Fang M."/>
            <person name="Shi L."/>
            <person name="Lu R."/>
            <person name="Comes H.P."/>
            <person name="Ma Y."/>
            <person name="Chen Y."/>
            <person name="Huang G."/>
            <person name="Zhou Y."/>
            <person name="Zheng Z."/>
            <person name="Qiu Y."/>
        </authorList>
    </citation>
    <scope>NUCLEOTIDE SEQUENCE [LARGE SCALE GENOMIC DNA]</scope>
    <source>
        <tissue evidence="12">Roots</tissue>
    </source>
</reference>
<dbReference type="InterPro" id="IPR036576">
    <property type="entry name" value="WRKY_dom_sf"/>
</dbReference>
<evidence type="ECO:0000313" key="13">
    <source>
        <dbReference type="Proteomes" id="UP001345219"/>
    </source>
</evidence>
<evidence type="ECO:0000256" key="6">
    <source>
        <dbReference type="ARBA" id="ARBA00023125"/>
    </source>
</evidence>
<dbReference type="InterPro" id="IPR044810">
    <property type="entry name" value="WRKY_plant"/>
</dbReference>
<accession>A0AAN7JLK2</accession>
<dbReference type="Gene3D" id="2.20.25.80">
    <property type="entry name" value="WRKY domain"/>
    <property type="match status" value="2"/>
</dbReference>
<feature type="domain" description="WRKY" evidence="11">
    <location>
        <begin position="414"/>
        <end position="479"/>
    </location>
</feature>
<dbReference type="FunFam" id="2.20.25.80:FF:000006">
    <property type="entry name" value="WRKY transcription factor"/>
    <property type="match status" value="1"/>
</dbReference>
<evidence type="ECO:0000256" key="10">
    <source>
        <dbReference type="SAM" id="MobiDB-lite"/>
    </source>
</evidence>
<keyword evidence="2" id="KW-0479">Metal-binding</keyword>
<gene>
    <name evidence="12" type="ORF">SAY87_026661</name>
</gene>
<comment type="subcellular location">
    <subcellularLocation>
        <location evidence="1">Nucleus</location>
    </subcellularLocation>
</comment>
<feature type="compositionally biased region" description="Low complexity" evidence="10">
    <location>
        <begin position="219"/>
        <end position="230"/>
    </location>
</feature>
<evidence type="ECO:0000256" key="3">
    <source>
        <dbReference type="ARBA" id="ARBA00022737"/>
    </source>
</evidence>
<evidence type="ECO:0000256" key="2">
    <source>
        <dbReference type="ARBA" id="ARBA00022723"/>
    </source>
</evidence>
<keyword evidence="5" id="KW-0805">Transcription regulation</keyword>
<feature type="compositionally biased region" description="Polar residues" evidence="10">
    <location>
        <begin position="188"/>
        <end position="213"/>
    </location>
</feature>
<keyword evidence="3" id="KW-0677">Repeat</keyword>
<keyword evidence="7" id="KW-0804">Transcription</keyword>
<dbReference type="PROSITE" id="PS50811">
    <property type="entry name" value="WRKY"/>
    <property type="match status" value="2"/>
</dbReference>
<evidence type="ECO:0000256" key="8">
    <source>
        <dbReference type="ARBA" id="ARBA00023242"/>
    </source>
</evidence>
<proteinExistence type="inferred from homology"/>
<dbReference type="PANTHER" id="PTHR31221">
    <property type="entry name" value="WRKY TRANSCRIPTION FACTOR PROTEIN 1-RELATED"/>
    <property type="match status" value="1"/>
</dbReference>
<dbReference type="Pfam" id="PF03106">
    <property type="entry name" value="WRKY"/>
    <property type="match status" value="2"/>
</dbReference>
<evidence type="ECO:0000256" key="4">
    <source>
        <dbReference type="ARBA" id="ARBA00022833"/>
    </source>
</evidence>
<feature type="compositionally biased region" description="Polar residues" evidence="10">
    <location>
        <begin position="484"/>
        <end position="497"/>
    </location>
</feature>
<dbReference type="PANTHER" id="PTHR31221:SF130">
    <property type="entry name" value="WRKY TRANSCRIPTION FACTOR 3-RELATED"/>
    <property type="match status" value="1"/>
</dbReference>
<evidence type="ECO:0000256" key="7">
    <source>
        <dbReference type="ARBA" id="ARBA00023163"/>
    </source>
</evidence>
<dbReference type="GO" id="GO:0005634">
    <property type="term" value="C:nucleus"/>
    <property type="evidence" value="ECO:0007669"/>
    <property type="project" value="UniProtKB-SubCell"/>
</dbReference>
<comment type="caution">
    <text evidence="12">The sequence shown here is derived from an EMBL/GenBank/DDBJ whole genome shotgun (WGS) entry which is preliminary data.</text>
</comment>
<evidence type="ECO:0000256" key="9">
    <source>
        <dbReference type="ARBA" id="ARBA00061157"/>
    </source>
</evidence>
<feature type="region of interest" description="Disordered" evidence="10">
    <location>
        <begin position="349"/>
        <end position="403"/>
    </location>
</feature>
<feature type="region of interest" description="Disordered" evidence="10">
    <location>
        <begin position="474"/>
        <end position="497"/>
    </location>
</feature>
<feature type="region of interest" description="Disordered" evidence="10">
    <location>
        <begin position="1"/>
        <end position="30"/>
    </location>
</feature>
<dbReference type="InterPro" id="IPR003657">
    <property type="entry name" value="WRKY_dom"/>
</dbReference>
<evidence type="ECO:0000313" key="12">
    <source>
        <dbReference type="EMBL" id="KAK4749212.1"/>
    </source>
</evidence>
<dbReference type="AlphaFoldDB" id="A0AAN7JLK2"/>
<sequence length="533" mass="57678">MAEKQETRKPTRPTISLPPKPSMESLSGFANSPGPMTLVSSFFADSYPEPSPDFRSFSQLLAGAMNSPLAFMAPGQSPLFGDRSSDAPSLVETKSAEVGAEKKSGFKQNRPASLAVVSSPLFTVPPGLSPSGLLFSPGLFSCQSPFGISHQEALAQVTAQAALTQTTQSQVNVFSNSQSLASLPPESLFSQEPPSISNDASQKVQALQPSSAPTGAMAKSSKSNISSIKNEPLPLSVDKPAEDGYNWRKYGQKQVKGCEYPRSYYKCTYLNCPVKKKVERSLDGRITEIVYKGQHNHEVPQSNKRSKDANGLSGSMQSHAKWEVALQGQMGNLNPIESAQTLPKRDEEFTQATTVQSSGSSEDEEADDAGTIMIGDDDEPHPKRRNVEAGPTEAATSAAHRTVTEPKIVVQTRSEVDLLDDGYRWRKYGQKVVKGNPNPRSYYKCTFVGCTVRKHVERSAADPKAVITTYEGKHNHSVPGARGSSHTTANASQVSRQNPRNVVAQNHALHDGMSFGNNQRPALLRLKEEEVAS</sequence>
<dbReference type="EMBL" id="JAXIOK010000018">
    <property type="protein sequence ID" value="KAK4749212.1"/>
    <property type="molecule type" value="Genomic_DNA"/>
</dbReference>
<dbReference type="SMART" id="SM00774">
    <property type="entry name" value="WRKY"/>
    <property type="match status" value="2"/>
</dbReference>
<dbReference type="SUPFAM" id="SSF118290">
    <property type="entry name" value="WRKY DNA-binding domain"/>
    <property type="match status" value="2"/>
</dbReference>
<evidence type="ECO:0000256" key="1">
    <source>
        <dbReference type="ARBA" id="ARBA00004123"/>
    </source>
</evidence>
<keyword evidence="13" id="KW-1185">Reference proteome</keyword>
<feature type="region of interest" description="Disordered" evidence="10">
    <location>
        <begin position="293"/>
        <end position="317"/>
    </location>
</feature>
<dbReference type="Proteomes" id="UP001345219">
    <property type="component" value="Chromosome 21"/>
</dbReference>
<dbReference type="GO" id="GO:0046872">
    <property type="term" value="F:metal ion binding"/>
    <property type="evidence" value="ECO:0007669"/>
    <property type="project" value="UniProtKB-KW"/>
</dbReference>
<protein>
    <recommendedName>
        <fullName evidence="11">WRKY domain-containing protein</fullName>
    </recommendedName>
</protein>
<name>A0AAN7JLK2_9MYRT</name>
<feature type="region of interest" description="Disordered" evidence="10">
    <location>
        <begin position="184"/>
        <end position="235"/>
    </location>
</feature>
<organism evidence="12 13">
    <name type="scientific">Trapa incisa</name>
    <dbReference type="NCBI Taxonomy" id="236973"/>
    <lineage>
        <taxon>Eukaryota</taxon>
        <taxon>Viridiplantae</taxon>
        <taxon>Streptophyta</taxon>
        <taxon>Embryophyta</taxon>
        <taxon>Tracheophyta</taxon>
        <taxon>Spermatophyta</taxon>
        <taxon>Magnoliopsida</taxon>
        <taxon>eudicotyledons</taxon>
        <taxon>Gunneridae</taxon>
        <taxon>Pentapetalae</taxon>
        <taxon>rosids</taxon>
        <taxon>malvids</taxon>
        <taxon>Myrtales</taxon>
        <taxon>Lythraceae</taxon>
        <taxon>Trapa</taxon>
    </lineage>
</organism>
<dbReference type="GO" id="GO:0043565">
    <property type="term" value="F:sequence-specific DNA binding"/>
    <property type="evidence" value="ECO:0007669"/>
    <property type="project" value="InterPro"/>
</dbReference>
<feature type="domain" description="WRKY" evidence="11">
    <location>
        <begin position="236"/>
        <end position="300"/>
    </location>
</feature>
<keyword evidence="4" id="KW-0862">Zinc</keyword>
<comment type="similarity">
    <text evidence="9">Belongs to the WRKY group I family.</text>
</comment>
<evidence type="ECO:0000259" key="11">
    <source>
        <dbReference type="PROSITE" id="PS50811"/>
    </source>
</evidence>
<dbReference type="GO" id="GO:0003700">
    <property type="term" value="F:DNA-binding transcription factor activity"/>
    <property type="evidence" value="ECO:0007669"/>
    <property type="project" value="InterPro"/>
</dbReference>
<dbReference type="FunFam" id="2.20.25.80:FF:000003">
    <property type="entry name" value="WRKY transcription factor 57"/>
    <property type="match status" value="1"/>
</dbReference>
<keyword evidence="8" id="KW-0539">Nucleus</keyword>